<reference evidence="2 3" key="2">
    <citation type="submission" date="2013-02" db="EMBL/GenBank/DDBJ databases">
        <title>The Genome Sequence of Plasmodium falciparum 7G8.</title>
        <authorList>
            <consortium name="The Broad Institute Genome Sequencing Platform"/>
            <consortium name="The Broad Institute Genome Sequencing Center for Infectious Disease"/>
            <person name="Neafsey D."/>
            <person name="Cheeseman I."/>
            <person name="Volkman S."/>
            <person name="Adams J."/>
            <person name="Walker B."/>
            <person name="Young S.K."/>
            <person name="Zeng Q."/>
            <person name="Gargeya S."/>
            <person name="Fitzgerald M."/>
            <person name="Haas B."/>
            <person name="Abouelleil A."/>
            <person name="Alvarado L."/>
            <person name="Arachchi H.M."/>
            <person name="Berlin A.M."/>
            <person name="Chapman S.B."/>
            <person name="Dewar J."/>
            <person name="Goldberg J."/>
            <person name="Griggs A."/>
            <person name="Gujja S."/>
            <person name="Hansen M."/>
            <person name="Howarth C."/>
            <person name="Imamovic A."/>
            <person name="Larimer J."/>
            <person name="McCowan C."/>
            <person name="Murphy C."/>
            <person name="Neiman D."/>
            <person name="Pearson M."/>
            <person name="Priest M."/>
            <person name="Roberts A."/>
            <person name="Saif S."/>
            <person name="Shea T."/>
            <person name="Sisk P."/>
            <person name="Sykes S."/>
            <person name="Wortman J."/>
            <person name="Nusbaum C."/>
            <person name="Birren B."/>
        </authorList>
    </citation>
    <scope>NUCLEOTIDE SEQUENCE [LARGE SCALE GENOMIC DNA]</scope>
    <source>
        <strain evidence="2 3">7G8</strain>
    </source>
</reference>
<protein>
    <submittedName>
        <fullName evidence="2">Uncharacterized protein</fullName>
    </submittedName>
</protein>
<dbReference type="Proteomes" id="UP000030688">
    <property type="component" value="Unassembled WGS sequence"/>
</dbReference>
<feature type="region of interest" description="Disordered" evidence="1">
    <location>
        <begin position="1"/>
        <end position="22"/>
    </location>
</feature>
<evidence type="ECO:0000313" key="2">
    <source>
        <dbReference type="EMBL" id="EUR61827.1"/>
    </source>
</evidence>
<name>W7FD00_PLAF8</name>
<feature type="compositionally biased region" description="Basic and acidic residues" evidence="1">
    <location>
        <begin position="1"/>
        <end position="19"/>
    </location>
</feature>
<sequence length="145" mass="16908">YHHYHLGDKNKNGDDKNKNVGDSNKAKIKISEYLNDKNTFDFFKDLIISNNQDTIHTPDHIIFDKIFNEQINFVQQLCETDFKINSRNVISTNKKTDRHLYQSNQNVHNKLKKNTQGGGNISNIWVNFDNTVQNKELNEKLNLSA</sequence>
<evidence type="ECO:0000313" key="3">
    <source>
        <dbReference type="Proteomes" id="UP000030688"/>
    </source>
</evidence>
<reference evidence="3" key="1">
    <citation type="submission" date="2007-11" db="EMBL/GenBank/DDBJ databases">
        <authorList>
            <consortium name="The Broad Institute Genome Sequencing Platform"/>
            <person name="Volkman S.K."/>
            <person name="Daily J.P."/>
            <person name="Sarr O."/>
            <person name="Ndiaye D."/>
            <person name="Ndir O."/>
            <person name="Mboup S."/>
            <person name="Lukens A."/>
            <person name="Stange-Thomann N."/>
            <person name="Mauceli E."/>
            <person name="Gnerre S."/>
            <person name="Jaffe D."/>
            <person name="Zainoun J."/>
            <person name="Wiegand R.C."/>
            <person name="Birren B."/>
            <person name="Galagan J."/>
            <person name="Lander E."/>
            <person name="Wirth D.F."/>
        </authorList>
    </citation>
    <scope>NUCLEOTIDE SEQUENCE [LARGE SCALE GENOMIC DNA]</scope>
    <source>
        <strain evidence="3">7G8</strain>
    </source>
</reference>
<evidence type="ECO:0000256" key="1">
    <source>
        <dbReference type="SAM" id="MobiDB-lite"/>
    </source>
</evidence>
<accession>W7FD00</accession>
<dbReference type="AlphaFoldDB" id="W7FD00"/>
<organism evidence="2 3">
    <name type="scientific">Plasmodium falciparum (isolate 7G8)</name>
    <dbReference type="NCBI Taxonomy" id="57266"/>
    <lineage>
        <taxon>Eukaryota</taxon>
        <taxon>Sar</taxon>
        <taxon>Alveolata</taxon>
        <taxon>Apicomplexa</taxon>
        <taxon>Aconoidasida</taxon>
        <taxon>Haemosporida</taxon>
        <taxon>Plasmodiidae</taxon>
        <taxon>Plasmodium</taxon>
        <taxon>Plasmodium (Laverania)</taxon>
    </lineage>
</organism>
<feature type="non-terminal residue" evidence="2">
    <location>
        <position position="1"/>
    </location>
</feature>
<dbReference type="EMBL" id="KE123649">
    <property type="protein sequence ID" value="EUR61827.1"/>
    <property type="molecule type" value="Genomic_DNA"/>
</dbReference>
<proteinExistence type="predicted"/>
<gene>
    <name evidence="2" type="ORF">PFBG_05894</name>
</gene>